<evidence type="ECO:0000313" key="2">
    <source>
        <dbReference type="Proteomes" id="UP000006002"/>
    </source>
</evidence>
<name>A5ZSW2_9FIRM</name>
<comment type="caution">
    <text evidence="1">The sequence shown here is derived from an EMBL/GenBank/DDBJ whole genome shotgun (WGS) entry which is preliminary data.</text>
</comment>
<gene>
    <name evidence="1" type="ORF">RUMOBE_02091</name>
</gene>
<dbReference type="HOGENOM" id="CLU_3380777_0_0_9"/>
<reference evidence="1 2" key="1">
    <citation type="submission" date="2007-03" db="EMBL/GenBank/DDBJ databases">
        <authorList>
            <person name="Fulton L."/>
            <person name="Clifton S."/>
            <person name="Fulton B."/>
            <person name="Xu J."/>
            <person name="Minx P."/>
            <person name="Pepin K.H."/>
            <person name="Johnson M."/>
            <person name="Thiruvilangam P."/>
            <person name="Bhonagiri V."/>
            <person name="Nash W.E."/>
            <person name="Mardis E.R."/>
            <person name="Wilson R.K."/>
        </authorList>
    </citation>
    <scope>NUCLEOTIDE SEQUENCE [LARGE SCALE GENOMIC DNA]</scope>
    <source>
        <strain evidence="1 2">ATCC 29174</strain>
    </source>
</reference>
<organism evidence="1 2">
    <name type="scientific">Blautia obeum ATCC 29174</name>
    <dbReference type="NCBI Taxonomy" id="411459"/>
    <lineage>
        <taxon>Bacteria</taxon>
        <taxon>Bacillati</taxon>
        <taxon>Bacillota</taxon>
        <taxon>Clostridia</taxon>
        <taxon>Lachnospirales</taxon>
        <taxon>Lachnospiraceae</taxon>
        <taxon>Blautia</taxon>
    </lineage>
</organism>
<proteinExistence type="predicted"/>
<dbReference type="AlphaFoldDB" id="A5ZSW2"/>
<reference evidence="1 2" key="2">
    <citation type="submission" date="2007-04" db="EMBL/GenBank/DDBJ databases">
        <title>Draft genome sequence of Ruminococcus obeum (ATCC 29174).</title>
        <authorList>
            <person name="Sudarsanam P."/>
            <person name="Ley R."/>
            <person name="Guruge J."/>
            <person name="Turnbaugh P.J."/>
            <person name="Mahowald M."/>
            <person name="Liep D."/>
            <person name="Gordon J."/>
        </authorList>
    </citation>
    <scope>NUCLEOTIDE SEQUENCE [LARGE SCALE GENOMIC DNA]</scope>
    <source>
        <strain evidence="1 2">ATCC 29174</strain>
    </source>
</reference>
<accession>A5ZSW2</accession>
<evidence type="ECO:0000313" key="1">
    <source>
        <dbReference type="EMBL" id="EDM87186.1"/>
    </source>
</evidence>
<dbReference type="Proteomes" id="UP000006002">
    <property type="component" value="Unassembled WGS sequence"/>
</dbReference>
<sequence length="33" mass="3784">MQSGIGKAMCLYATWMRYFIEGDRKIDGDEKGI</sequence>
<protein>
    <submittedName>
        <fullName evidence="1">Uncharacterized protein</fullName>
    </submittedName>
</protein>
<dbReference type="EMBL" id="AAVO02000008">
    <property type="protein sequence ID" value="EDM87186.1"/>
    <property type="molecule type" value="Genomic_DNA"/>
</dbReference>